<dbReference type="PANTHER" id="PTHR38593:SF1">
    <property type="entry name" value="BLR2558 PROTEIN"/>
    <property type="match status" value="1"/>
</dbReference>
<dbReference type="InterPro" id="IPR012347">
    <property type="entry name" value="Ferritin-like"/>
</dbReference>
<evidence type="ECO:0000313" key="4">
    <source>
        <dbReference type="Proteomes" id="UP000239340"/>
    </source>
</evidence>
<dbReference type="Pfam" id="PF13628">
    <property type="entry name" value="DUF4142"/>
    <property type="match status" value="1"/>
</dbReference>
<protein>
    <recommendedName>
        <fullName evidence="2">DUF4142 domain-containing protein</fullName>
    </recommendedName>
</protein>
<proteinExistence type="predicted"/>
<dbReference type="Gene3D" id="1.20.1260.10">
    <property type="match status" value="1"/>
</dbReference>
<reference evidence="3 4" key="1">
    <citation type="submission" date="2017-10" db="EMBL/GenBank/DDBJ databases">
        <title>Analysis of the genome sequences of Rhizobium populations associated to common bean (phaseolus vulgaris).</title>
        <authorList>
            <person name="Bustos P."/>
            <person name="Santamaria R.I."/>
            <person name="Miranda-Sanchez F."/>
            <person name="Perez-Carrascal O."/>
            <person name="Juarez S."/>
            <person name="Lozano L."/>
            <person name="Martinez-Flores I."/>
            <person name="Vinuesa P."/>
            <person name="Martinez-Romero E."/>
            <person name="Cevallos M.A."/>
            <person name="Romero D."/>
            <person name="Davila G."/>
            <person name="Gonzalez V."/>
        </authorList>
    </citation>
    <scope>NUCLEOTIDE SEQUENCE [LARGE SCALE GENOMIC DNA]</scope>
    <source>
        <strain evidence="3 4">NXT3</strain>
        <plasmid evidence="4">Plasmid psfrenxt3a</plasmid>
    </source>
</reference>
<feature type="signal peptide" evidence="1">
    <location>
        <begin position="1"/>
        <end position="21"/>
    </location>
</feature>
<name>A0A2L0HCW1_RHIFR</name>
<sequence length="163" mass="17412">MRVINIAIAAALIAGASHVNAQQMSSEGFVTMAASSDMFEVQSGQLAAKNSKEASVQQFAEMMVADHTKASQELKVAAADAKITVPTQMIDKHAAQLNKLQNAQGDAFDKAYIEAQLMAHQEALKLMQSYAQTGDSEPLKAHAAKASPIVQRHLEHAQKLAGQ</sequence>
<gene>
    <name evidence="3" type="ORF">NXT3_PA00311</name>
</gene>
<evidence type="ECO:0000313" key="3">
    <source>
        <dbReference type="EMBL" id="AUX78599.1"/>
    </source>
</evidence>
<evidence type="ECO:0000259" key="2">
    <source>
        <dbReference type="Pfam" id="PF13628"/>
    </source>
</evidence>
<dbReference type="InterPro" id="IPR025419">
    <property type="entry name" value="DUF4142"/>
</dbReference>
<dbReference type="Proteomes" id="UP000239340">
    <property type="component" value="Plasmid pSfreNXT3a"/>
</dbReference>
<feature type="domain" description="DUF4142" evidence="2">
    <location>
        <begin position="26"/>
        <end position="160"/>
    </location>
</feature>
<dbReference type="EMBL" id="CP024308">
    <property type="protein sequence ID" value="AUX78599.1"/>
    <property type="molecule type" value="Genomic_DNA"/>
</dbReference>
<feature type="chain" id="PRO_5014739801" description="DUF4142 domain-containing protein" evidence="1">
    <location>
        <begin position="22"/>
        <end position="163"/>
    </location>
</feature>
<keyword evidence="3" id="KW-0614">Plasmid</keyword>
<evidence type="ECO:0000256" key="1">
    <source>
        <dbReference type="SAM" id="SignalP"/>
    </source>
</evidence>
<dbReference type="PANTHER" id="PTHR38593">
    <property type="entry name" value="BLR2558 PROTEIN"/>
    <property type="match status" value="1"/>
</dbReference>
<geneLocation type="plasmid" evidence="4">
    <name>psfrenxt3a</name>
</geneLocation>
<accession>A0A2L0HCW1</accession>
<dbReference type="RefSeq" id="WP_104840261.1">
    <property type="nucleotide sequence ID" value="NZ_CP024308.1"/>
</dbReference>
<dbReference type="AlphaFoldDB" id="A0A2L0HCW1"/>
<organism evidence="3 4">
    <name type="scientific">Rhizobium fredii</name>
    <name type="common">Sinorhizobium fredii</name>
    <dbReference type="NCBI Taxonomy" id="380"/>
    <lineage>
        <taxon>Bacteria</taxon>
        <taxon>Pseudomonadati</taxon>
        <taxon>Pseudomonadota</taxon>
        <taxon>Alphaproteobacteria</taxon>
        <taxon>Hyphomicrobiales</taxon>
        <taxon>Rhizobiaceae</taxon>
        <taxon>Sinorhizobium/Ensifer group</taxon>
        <taxon>Sinorhizobium</taxon>
    </lineage>
</organism>
<keyword evidence="1" id="KW-0732">Signal</keyword>